<dbReference type="GO" id="GO:0097367">
    <property type="term" value="F:carbohydrate derivative binding"/>
    <property type="evidence" value="ECO:0007669"/>
    <property type="project" value="InterPro"/>
</dbReference>
<dbReference type="InterPro" id="IPR046348">
    <property type="entry name" value="SIS_dom_sf"/>
</dbReference>
<evidence type="ECO:0000259" key="9">
    <source>
        <dbReference type="PROSITE" id="PS51464"/>
    </source>
</evidence>
<dbReference type="PANTHER" id="PTHR42745:SF1">
    <property type="entry name" value="ARABINOSE 5-PHOSPHATE ISOMERASE KDSD"/>
    <property type="match status" value="1"/>
</dbReference>
<evidence type="ECO:0000313" key="10">
    <source>
        <dbReference type="EMBL" id="SDL18717.1"/>
    </source>
</evidence>
<feature type="site" description="Catalytically relevant" evidence="6">
    <location>
        <position position="156"/>
    </location>
</feature>
<name>A0A1G9I0F4_9FIRM</name>
<dbReference type="RefSeq" id="WP_089757930.1">
    <property type="nucleotide sequence ID" value="NZ_FNGO01000002.1"/>
</dbReference>
<feature type="site" description="Catalytically relevant" evidence="6">
    <location>
        <position position="63"/>
    </location>
</feature>
<evidence type="ECO:0000313" key="11">
    <source>
        <dbReference type="Proteomes" id="UP000199476"/>
    </source>
</evidence>
<comment type="similarity">
    <text evidence="1 4">Belongs to the SIS family. GutQ/KpsF subfamily.</text>
</comment>
<dbReference type="InterPro" id="IPR000644">
    <property type="entry name" value="CBS_dom"/>
</dbReference>
<proteinExistence type="inferred from homology"/>
<evidence type="ECO:0000256" key="4">
    <source>
        <dbReference type="PIRNR" id="PIRNR004692"/>
    </source>
</evidence>
<dbReference type="Pfam" id="PF01380">
    <property type="entry name" value="SIS"/>
    <property type="match status" value="1"/>
</dbReference>
<dbReference type="InterPro" id="IPR046342">
    <property type="entry name" value="CBS_dom_sf"/>
</dbReference>
<dbReference type="PIRSF" id="PIRSF004692">
    <property type="entry name" value="KdsD_KpsF"/>
    <property type="match status" value="1"/>
</dbReference>
<feature type="domain" description="SIS" evidence="9">
    <location>
        <begin position="45"/>
        <end position="188"/>
    </location>
</feature>
<gene>
    <name evidence="10" type="ORF">SAMN04488692_10281</name>
</gene>
<evidence type="ECO:0000256" key="1">
    <source>
        <dbReference type="ARBA" id="ARBA00008165"/>
    </source>
</evidence>
<dbReference type="CDD" id="cd04604">
    <property type="entry name" value="CBS_pair_SIS_assoc"/>
    <property type="match status" value="1"/>
</dbReference>
<dbReference type="OrthoDB" id="9762536at2"/>
<evidence type="ECO:0000256" key="6">
    <source>
        <dbReference type="PIRSR" id="PIRSR004692-3"/>
    </source>
</evidence>
<dbReference type="GO" id="GO:0019146">
    <property type="term" value="F:arabinose-5-phosphate isomerase activity"/>
    <property type="evidence" value="ECO:0007669"/>
    <property type="project" value="UniProtKB-ARBA"/>
</dbReference>
<dbReference type="InterPro" id="IPR035474">
    <property type="entry name" value="SIS_Kpsf"/>
</dbReference>
<protein>
    <submittedName>
        <fullName evidence="10">Arabinose-5-phosphate isomerase</fullName>
    </submittedName>
</protein>
<keyword evidence="5" id="KW-0479">Metal-binding</keyword>
<dbReference type="InterPro" id="IPR001347">
    <property type="entry name" value="SIS_dom"/>
</dbReference>
<dbReference type="PROSITE" id="PS51371">
    <property type="entry name" value="CBS"/>
    <property type="match status" value="2"/>
</dbReference>
<evidence type="ECO:0000256" key="2">
    <source>
        <dbReference type="ARBA" id="ARBA00022737"/>
    </source>
</evidence>
<dbReference type="Pfam" id="PF00571">
    <property type="entry name" value="CBS"/>
    <property type="match status" value="2"/>
</dbReference>
<dbReference type="CDD" id="cd05014">
    <property type="entry name" value="SIS_Kpsf"/>
    <property type="match status" value="1"/>
</dbReference>
<accession>A0A1G9I0F4</accession>
<keyword evidence="10" id="KW-0413">Isomerase</keyword>
<dbReference type="SMART" id="SM00116">
    <property type="entry name" value="CBS"/>
    <property type="match status" value="2"/>
</dbReference>
<dbReference type="EMBL" id="FNGO01000002">
    <property type="protein sequence ID" value="SDL18717.1"/>
    <property type="molecule type" value="Genomic_DNA"/>
</dbReference>
<dbReference type="NCBIfam" id="TIGR00393">
    <property type="entry name" value="kpsF"/>
    <property type="match status" value="1"/>
</dbReference>
<dbReference type="Gene3D" id="3.40.50.10490">
    <property type="entry name" value="Glucose-6-phosphate isomerase like protein, domain 1"/>
    <property type="match status" value="1"/>
</dbReference>
<evidence type="ECO:0000256" key="5">
    <source>
        <dbReference type="PIRSR" id="PIRSR004692-2"/>
    </source>
</evidence>
<dbReference type="GO" id="GO:1901135">
    <property type="term" value="P:carbohydrate derivative metabolic process"/>
    <property type="evidence" value="ECO:0007669"/>
    <property type="project" value="InterPro"/>
</dbReference>
<dbReference type="STRING" id="321763.SAMN04488692_10281"/>
<keyword evidence="2" id="KW-0677">Repeat</keyword>
<dbReference type="AlphaFoldDB" id="A0A1G9I0F4"/>
<dbReference type="InterPro" id="IPR004800">
    <property type="entry name" value="KdsD/KpsF-type"/>
</dbReference>
<evidence type="ECO:0000256" key="7">
    <source>
        <dbReference type="PROSITE-ProRule" id="PRU00703"/>
    </source>
</evidence>
<dbReference type="SUPFAM" id="SSF53697">
    <property type="entry name" value="SIS domain"/>
    <property type="match status" value="1"/>
</dbReference>
<feature type="domain" description="CBS" evidence="8">
    <location>
        <begin position="282"/>
        <end position="334"/>
    </location>
</feature>
<dbReference type="GO" id="GO:0005975">
    <property type="term" value="P:carbohydrate metabolic process"/>
    <property type="evidence" value="ECO:0007669"/>
    <property type="project" value="InterPro"/>
</dbReference>
<reference evidence="10 11" key="1">
    <citation type="submission" date="2016-10" db="EMBL/GenBank/DDBJ databases">
        <authorList>
            <person name="de Groot N.N."/>
        </authorList>
    </citation>
    <scope>NUCLEOTIDE SEQUENCE [LARGE SCALE GENOMIC DNA]</scope>
    <source>
        <strain evidence="10 11">SLAS-1</strain>
    </source>
</reference>
<evidence type="ECO:0000259" key="8">
    <source>
        <dbReference type="PROSITE" id="PS51371"/>
    </source>
</evidence>
<feature type="site" description="Catalytically relevant" evidence="6">
    <location>
        <position position="115"/>
    </location>
</feature>
<feature type="domain" description="CBS" evidence="8">
    <location>
        <begin position="216"/>
        <end position="273"/>
    </location>
</feature>
<dbReference type="GO" id="GO:0046872">
    <property type="term" value="F:metal ion binding"/>
    <property type="evidence" value="ECO:0007669"/>
    <property type="project" value="UniProtKB-KW"/>
</dbReference>
<feature type="site" description="Catalytically relevant" evidence="6">
    <location>
        <position position="197"/>
    </location>
</feature>
<dbReference type="InterPro" id="IPR050986">
    <property type="entry name" value="GutQ/KpsF_isomerases"/>
</dbReference>
<feature type="binding site" evidence="5">
    <location>
        <position position="86"/>
    </location>
    <ligand>
        <name>Zn(2+)</name>
        <dbReference type="ChEBI" id="CHEBI:29105"/>
    </ligand>
</feature>
<organism evidence="10 11">
    <name type="scientific">Halarsenatibacter silvermanii</name>
    <dbReference type="NCBI Taxonomy" id="321763"/>
    <lineage>
        <taxon>Bacteria</taxon>
        <taxon>Bacillati</taxon>
        <taxon>Bacillota</taxon>
        <taxon>Clostridia</taxon>
        <taxon>Halanaerobiales</taxon>
        <taxon>Halarsenatibacteraceae</taxon>
        <taxon>Halarsenatibacter</taxon>
    </lineage>
</organism>
<dbReference type="Proteomes" id="UP000199476">
    <property type="component" value="Unassembled WGS sequence"/>
</dbReference>
<dbReference type="PROSITE" id="PS51464">
    <property type="entry name" value="SIS"/>
    <property type="match status" value="1"/>
</dbReference>
<dbReference type="FunFam" id="3.40.50.10490:FF:000011">
    <property type="entry name" value="Arabinose 5-phosphate isomerase"/>
    <property type="match status" value="1"/>
</dbReference>
<sequence>MENKSGRPDEVSLAGALERSRQVLFDEAESVRKLSESIDGSFRRALEKIMASSGRMQLTGVGKSGLIAQKIAATMSSTGTPAYFIHAGEALHGDLGMVTEDDIVLAISYSGETEELLKLVPAVKRIGAELFVLTSNPASTLADRADLVLENTVEEEACHLDLAPTSSTTAALALGDALAMGLAYLRGLDSSDFALYHPGGSLGRRLLTTVDDVLEIRQQNPRVEDEATVQRALFVMTDSRMGSTSVIDEKGELVGIITDGDVRRAVRNESQDLLQENVQRVMTPSPISVQPDVLAAEALKLMENREINHLPVTDEEGCPVGMLNFQDLLRARVW</sequence>
<dbReference type="Gene3D" id="3.10.580.10">
    <property type="entry name" value="CBS-domain"/>
    <property type="match status" value="1"/>
</dbReference>
<evidence type="ECO:0000256" key="3">
    <source>
        <dbReference type="ARBA" id="ARBA00023122"/>
    </source>
</evidence>
<keyword evidence="3 7" id="KW-0129">CBS domain</keyword>
<keyword evidence="5" id="KW-0862">Zinc</keyword>
<dbReference type="PANTHER" id="PTHR42745">
    <property type="match status" value="1"/>
</dbReference>
<keyword evidence="11" id="KW-1185">Reference proteome</keyword>